<dbReference type="PROSITE" id="PS50110">
    <property type="entry name" value="RESPONSE_REGULATORY"/>
    <property type="match status" value="1"/>
</dbReference>
<keyword evidence="2" id="KW-0805">Transcription regulation</keyword>
<dbReference type="RefSeq" id="WP_162709244.1">
    <property type="nucleotide sequence ID" value="NZ_JACHBK010000010.1"/>
</dbReference>
<dbReference type="InterPro" id="IPR001789">
    <property type="entry name" value="Sig_transdc_resp-reg_receiver"/>
</dbReference>
<evidence type="ECO:0000313" key="7">
    <source>
        <dbReference type="Proteomes" id="UP000585507"/>
    </source>
</evidence>
<dbReference type="Gene3D" id="3.40.50.2300">
    <property type="match status" value="1"/>
</dbReference>
<dbReference type="GO" id="GO:0003677">
    <property type="term" value="F:DNA binding"/>
    <property type="evidence" value="ECO:0007669"/>
    <property type="project" value="UniProtKB-KW"/>
</dbReference>
<organism evidence="6 7">
    <name type="scientific">Rhizobium giardinii</name>
    <dbReference type="NCBI Taxonomy" id="56731"/>
    <lineage>
        <taxon>Bacteria</taxon>
        <taxon>Pseudomonadati</taxon>
        <taxon>Pseudomonadota</taxon>
        <taxon>Alphaproteobacteria</taxon>
        <taxon>Hyphomicrobiales</taxon>
        <taxon>Rhizobiaceae</taxon>
        <taxon>Rhizobium/Agrobacterium group</taxon>
        <taxon>Rhizobium</taxon>
    </lineage>
</organism>
<accession>A0A7W8XAI6</accession>
<keyword evidence="1 4" id="KW-0597">Phosphoprotein</keyword>
<evidence type="ECO:0000256" key="1">
    <source>
        <dbReference type="ARBA" id="ARBA00022553"/>
    </source>
</evidence>
<protein>
    <submittedName>
        <fullName evidence="6">DNA-binding response OmpR family regulator</fullName>
    </submittedName>
</protein>
<keyword evidence="3" id="KW-0804">Transcription</keyword>
<dbReference type="SUPFAM" id="SSF52172">
    <property type="entry name" value="CheY-like"/>
    <property type="match status" value="1"/>
</dbReference>
<evidence type="ECO:0000259" key="5">
    <source>
        <dbReference type="PROSITE" id="PS50110"/>
    </source>
</evidence>
<feature type="modified residue" description="4-aspartylphosphate" evidence="4">
    <location>
        <position position="47"/>
    </location>
</feature>
<name>A0A7W8XAI6_9HYPH</name>
<dbReference type="AlphaFoldDB" id="A0A7W8XAI6"/>
<dbReference type="Proteomes" id="UP000585507">
    <property type="component" value="Unassembled WGS sequence"/>
</dbReference>
<keyword evidence="6" id="KW-0238">DNA-binding</keyword>
<evidence type="ECO:0000256" key="2">
    <source>
        <dbReference type="ARBA" id="ARBA00023015"/>
    </source>
</evidence>
<dbReference type="PANTHER" id="PTHR44591:SF3">
    <property type="entry name" value="RESPONSE REGULATORY DOMAIN-CONTAINING PROTEIN"/>
    <property type="match status" value="1"/>
</dbReference>
<dbReference type="InterPro" id="IPR011006">
    <property type="entry name" value="CheY-like_superfamily"/>
</dbReference>
<evidence type="ECO:0000256" key="4">
    <source>
        <dbReference type="PROSITE-ProRule" id="PRU00169"/>
    </source>
</evidence>
<feature type="domain" description="Response regulatory" evidence="5">
    <location>
        <begin position="1"/>
        <end position="107"/>
    </location>
</feature>
<dbReference type="EMBL" id="JACHBK010000010">
    <property type="protein sequence ID" value="MBB5537726.1"/>
    <property type="molecule type" value="Genomic_DNA"/>
</dbReference>
<sequence length="118" mass="13085">MEDEPLIALDLEQIVAEAGFVAVSTFTTRQNAKIWLTAHSPDVALIDIFLEDGRCSDVALALKERGVPFIVCSASAKRDAEDIFRTGVWLSKPFLPREVIGALREVRHMKNDGRPHAL</sequence>
<proteinExistence type="predicted"/>
<evidence type="ECO:0000256" key="3">
    <source>
        <dbReference type="ARBA" id="ARBA00023163"/>
    </source>
</evidence>
<dbReference type="PANTHER" id="PTHR44591">
    <property type="entry name" value="STRESS RESPONSE REGULATOR PROTEIN 1"/>
    <property type="match status" value="1"/>
</dbReference>
<reference evidence="6 7" key="1">
    <citation type="submission" date="2020-08" db="EMBL/GenBank/DDBJ databases">
        <title>Genomic Encyclopedia of Type Strains, Phase IV (KMG-V): Genome sequencing to study the core and pangenomes of soil and plant-associated prokaryotes.</title>
        <authorList>
            <person name="Whitman W."/>
        </authorList>
    </citation>
    <scope>NUCLEOTIDE SEQUENCE [LARGE SCALE GENOMIC DNA]</scope>
    <source>
        <strain evidence="6 7">SEMIA 4084</strain>
    </source>
</reference>
<dbReference type="InterPro" id="IPR050595">
    <property type="entry name" value="Bact_response_regulator"/>
</dbReference>
<dbReference type="GO" id="GO:0000160">
    <property type="term" value="P:phosphorelay signal transduction system"/>
    <property type="evidence" value="ECO:0007669"/>
    <property type="project" value="InterPro"/>
</dbReference>
<evidence type="ECO:0000313" key="6">
    <source>
        <dbReference type="EMBL" id="MBB5537726.1"/>
    </source>
</evidence>
<comment type="caution">
    <text evidence="6">The sequence shown here is derived from an EMBL/GenBank/DDBJ whole genome shotgun (WGS) entry which is preliminary data.</text>
</comment>
<dbReference type="Pfam" id="PF00072">
    <property type="entry name" value="Response_reg"/>
    <property type="match status" value="1"/>
</dbReference>
<keyword evidence="7" id="KW-1185">Reference proteome</keyword>
<gene>
    <name evidence="6" type="ORF">GGD55_004446</name>
</gene>